<sequence length="434" mass="47544">MKIQDIDAYQIYDSRGFPTLEVEVTLENGVKGYGLVPSGASTGQFEALELRDGDKEVFRGKSVFKAIDNVKTKIANTLKGVSVFEQEKIDSTMIALDGTKNKSNLGANAVLGVSMAVANAAANAMGIPLYEYLGKGEGHVIPLNEIQILGGGAHAAWATDIQDYLVIAIGAKTYEETLEMTHNIYHAAGEVMKARGKCVGIADEGGWWPDYETNEEPFDVFLEAVEKAGYEAGKDVAISLDIAASDLFDGEKYKFRLDNKEFTPEEFCDLMIAWCEKYPIISIEDPFADTDFDSWKRFMDVCGDKVQVIGDDLFTTNIERIKEGIANNLANSVLIKLNQIGSVTETIQAIKLTQSAGWLPVVSARSGETEDAFISHLAVATNAGQLKVGSFARSERMVKWNENIRIQRSLGEKATFIGGKIYDQILTKELAEAK</sequence>
<dbReference type="SUPFAM" id="SSF51604">
    <property type="entry name" value="Enolase C-terminal domain-like"/>
    <property type="match status" value="1"/>
</dbReference>
<feature type="binding site" evidence="10">
    <location>
        <position position="365"/>
    </location>
    <ligand>
        <name>(2R)-2-phosphoglycerate</name>
        <dbReference type="ChEBI" id="CHEBI:58289"/>
    </ligand>
</feature>
<evidence type="ECO:0000313" key="15">
    <source>
        <dbReference type="EMBL" id="TYA74282.1"/>
    </source>
</evidence>
<dbReference type="NCBIfam" id="TIGR01060">
    <property type="entry name" value="eno"/>
    <property type="match status" value="1"/>
</dbReference>
<dbReference type="PROSITE" id="PS00164">
    <property type="entry name" value="ENOLASE"/>
    <property type="match status" value="1"/>
</dbReference>
<dbReference type="Pfam" id="PF03952">
    <property type="entry name" value="Enolase_N"/>
    <property type="match status" value="1"/>
</dbReference>
<dbReference type="PIRSF" id="PIRSF001400">
    <property type="entry name" value="Enolase"/>
    <property type="match status" value="1"/>
</dbReference>
<organism evidence="15 16">
    <name type="scientific">Seonamhaeicola marinus</name>
    <dbReference type="NCBI Taxonomy" id="1912246"/>
    <lineage>
        <taxon>Bacteria</taxon>
        <taxon>Pseudomonadati</taxon>
        <taxon>Bacteroidota</taxon>
        <taxon>Flavobacteriia</taxon>
        <taxon>Flavobacteriales</taxon>
        <taxon>Flavobacteriaceae</taxon>
    </lineage>
</organism>
<evidence type="ECO:0000313" key="16">
    <source>
        <dbReference type="Proteomes" id="UP000323930"/>
    </source>
</evidence>
<dbReference type="EMBL" id="VSDQ01000679">
    <property type="protein sequence ID" value="TYA74282.1"/>
    <property type="molecule type" value="Genomic_DNA"/>
</dbReference>
<name>A0A5D0HXV1_9FLAO</name>
<comment type="cofactor">
    <cofactor evidence="10">
        <name>Mg(2+)</name>
        <dbReference type="ChEBI" id="CHEBI:18420"/>
    </cofactor>
    <text evidence="10">Binds a second Mg(2+) ion via substrate during catalysis.</text>
</comment>
<dbReference type="SMART" id="SM01192">
    <property type="entry name" value="Enolase_C"/>
    <property type="match status" value="1"/>
</dbReference>
<keyword evidence="7 10" id="KW-0324">Glycolysis</keyword>
<keyword evidence="10 12" id="KW-0479">Metal-binding</keyword>
<comment type="subcellular location">
    <subcellularLocation>
        <location evidence="10">Cytoplasm</location>
    </subcellularLocation>
    <subcellularLocation>
        <location evidence="10">Secreted</location>
    </subcellularLocation>
    <subcellularLocation>
        <location evidence="10">Cell surface</location>
    </subcellularLocation>
    <text evidence="10">Fractions of enolase are present in both the cytoplasm and on the cell surface.</text>
</comment>
<evidence type="ECO:0000256" key="2">
    <source>
        <dbReference type="ARBA" id="ARBA00009604"/>
    </source>
</evidence>
<evidence type="ECO:0000256" key="3">
    <source>
        <dbReference type="ARBA" id="ARBA00012058"/>
    </source>
</evidence>
<dbReference type="PRINTS" id="PR00148">
    <property type="entry name" value="ENOLASE"/>
</dbReference>
<dbReference type="GO" id="GO:0009986">
    <property type="term" value="C:cell surface"/>
    <property type="evidence" value="ECO:0007669"/>
    <property type="project" value="UniProtKB-SubCell"/>
</dbReference>
<protein>
    <recommendedName>
        <fullName evidence="4 10">Enolase</fullName>
        <ecNumber evidence="3 10">4.2.1.11</ecNumber>
    </recommendedName>
    <alternativeName>
        <fullName evidence="10">2-phospho-D-glycerate hydro-lyase</fullName>
    </alternativeName>
    <alternativeName>
        <fullName evidence="10">2-phosphoglycerate dehydratase</fullName>
    </alternativeName>
</protein>
<keyword evidence="8 10" id="KW-0456">Lyase</keyword>
<dbReference type="InterPro" id="IPR020811">
    <property type="entry name" value="Enolase_N"/>
</dbReference>
<dbReference type="Gene3D" id="3.30.390.10">
    <property type="entry name" value="Enolase-like, N-terminal domain"/>
    <property type="match status" value="1"/>
</dbReference>
<comment type="function">
    <text evidence="9 10">Catalyzes the reversible conversion of 2-phosphoglycerate (2-PG) into phosphoenolpyruvate (PEP). It is essential for the degradation of carbohydrates via glycolysis.</text>
</comment>
<dbReference type="SMART" id="SM01193">
    <property type="entry name" value="Enolase_N"/>
    <property type="match status" value="1"/>
</dbReference>
<feature type="active site" description="Proton acceptor" evidence="10 11">
    <location>
        <position position="336"/>
    </location>
</feature>
<evidence type="ECO:0000256" key="5">
    <source>
        <dbReference type="ARBA" id="ARBA00022525"/>
    </source>
</evidence>
<dbReference type="GO" id="GO:0006096">
    <property type="term" value="P:glycolytic process"/>
    <property type="evidence" value="ECO:0007669"/>
    <property type="project" value="UniProtKB-UniRule"/>
</dbReference>
<feature type="binding site" evidence="10 12">
    <location>
        <position position="311"/>
    </location>
    <ligand>
        <name>Mg(2+)</name>
        <dbReference type="ChEBI" id="CHEBI:18420"/>
    </ligand>
</feature>
<feature type="domain" description="Enolase N-terminal" evidence="14">
    <location>
        <begin position="3"/>
        <end position="133"/>
    </location>
</feature>
<keyword evidence="16" id="KW-1185">Reference proteome</keyword>
<dbReference type="SUPFAM" id="SSF54826">
    <property type="entry name" value="Enolase N-terminal domain-like"/>
    <property type="match status" value="1"/>
</dbReference>
<comment type="caution">
    <text evidence="15">The sequence shown here is derived from an EMBL/GenBank/DDBJ whole genome shotgun (WGS) entry which is preliminary data.</text>
</comment>
<dbReference type="SFLD" id="SFLDF00002">
    <property type="entry name" value="enolase"/>
    <property type="match status" value="1"/>
</dbReference>
<feature type="binding site" evidence="10">
    <location>
        <position position="366"/>
    </location>
    <ligand>
        <name>(2R)-2-phosphoglycerate</name>
        <dbReference type="ChEBI" id="CHEBI:58289"/>
    </ligand>
</feature>
<dbReference type="PANTHER" id="PTHR11902:SF1">
    <property type="entry name" value="ENOLASE"/>
    <property type="match status" value="1"/>
</dbReference>
<dbReference type="InterPro" id="IPR029017">
    <property type="entry name" value="Enolase-like_N"/>
</dbReference>
<dbReference type="InterPro" id="IPR000941">
    <property type="entry name" value="Enolase"/>
</dbReference>
<dbReference type="InterPro" id="IPR036849">
    <property type="entry name" value="Enolase-like_C_sf"/>
</dbReference>
<keyword evidence="15" id="KW-0670">Pyruvate</keyword>
<dbReference type="InterPro" id="IPR020810">
    <property type="entry name" value="Enolase_C"/>
</dbReference>
<feature type="binding site" evidence="10">
    <location>
        <position position="336"/>
    </location>
    <ligand>
        <name>(2R)-2-phosphoglycerate</name>
        <dbReference type="ChEBI" id="CHEBI:58289"/>
    </ligand>
</feature>
<evidence type="ECO:0000256" key="6">
    <source>
        <dbReference type="ARBA" id="ARBA00022842"/>
    </source>
</evidence>
<evidence type="ECO:0000256" key="8">
    <source>
        <dbReference type="ARBA" id="ARBA00023239"/>
    </source>
</evidence>
<dbReference type="InterPro" id="IPR020809">
    <property type="entry name" value="Enolase_CS"/>
</dbReference>
<dbReference type="GO" id="GO:0005576">
    <property type="term" value="C:extracellular region"/>
    <property type="evidence" value="ECO:0007669"/>
    <property type="project" value="UniProtKB-SubCell"/>
</dbReference>
<dbReference type="GO" id="GO:0004634">
    <property type="term" value="F:phosphopyruvate hydratase activity"/>
    <property type="evidence" value="ECO:0007669"/>
    <property type="project" value="UniProtKB-UniRule"/>
</dbReference>
<comment type="catalytic activity">
    <reaction evidence="10">
        <text>(2R)-2-phosphoglycerate = phosphoenolpyruvate + H2O</text>
        <dbReference type="Rhea" id="RHEA:10164"/>
        <dbReference type="ChEBI" id="CHEBI:15377"/>
        <dbReference type="ChEBI" id="CHEBI:58289"/>
        <dbReference type="ChEBI" id="CHEBI:58702"/>
        <dbReference type="EC" id="4.2.1.11"/>
    </reaction>
</comment>
<dbReference type="CDD" id="cd03313">
    <property type="entry name" value="enolase"/>
    <property type="match status" value="1"/>
</dbReference>
<dbReference type="GO" id="GO:0000287">
    <property type="term" value="F:magnesium ion binding"/>
    <property type="evidence" value="ECO:0007669"/>
    <property type="project" value="UniProtKB-UniRule"/>
</dbReference>
<feature type="binding site" evidence="10 12">
    <location>
        <position position="241"/>
    </location>
    <ligand>
        <name>Mg(2+)</name>
        <dbReference type="ChEBI" id="CHEBI:18420"/>
    </ligand>
</feature>
<dbReference type="RefSeq" id="WP_148543065.1">
    <property type="nucleotide sequence ID" value="NZ_VSDQ01000679.1"/>
</dbReference>
<proteinExistence type="inferred from homology"/>
<feature type="domain" description="Enolase C-terminal TIM barrel" evidence="13">
    <location>
        <begin position="138"/>
        <end position="424"/>
    </location>
</feature>
<evidence type="ECO:0000256" key="12">
    <source>
        <dbReference type="PIRSR" id="PIRSR001400-3"/>
    </source>
</evidence>
<dbReference type="FunFam" id="3.30.390.10:FF:000001">
    <property type="entry name" value="Enolase"/>
    <property type="match status" value="1"/>
</dbReference>
<dbReference type="Pfam" id="PF00113">
    <property type="entry name" value="Enolase_C"/>
    <property type="match status" value="1"/>
</dbReference>
<evidence type="ECO:0000259" key="13">
    <source>
        <dbReference type="SMART" id="SM01192"/>
    </source>
</evidence>
<feature type="binding site" evidence="10 12">
    <location>
        <position position="284"/>
    </location>
    <ligand>
        <name>Mg(2+)</name>
        <dbReference type="ChEBI" id="CHEBI:18420"/>
    </ligand>
</feature>
<comment type="cofactor">
    <cofactor evidence="12">
        <name>Mg(2+)</name>
        <dbReference type="ChEBI" id="CHEBI:18420"/>
    </cofactor>
    <text evidence="12">Mg(2+) is required for catalysis and for stabilizing the dimer.</text>
</comment>
<evidence type="ECO:0000256" key="10">
    <source>
        <dbReference type="HAMAP-Rule" id="MF_00318"/>
    </source>
</evidence>
<dbReference type="GO" id="GO:0000015">
    <property type="term" value="C:phosphopyruvate hydratase complex"/>
    <property type="evidence" value="ECO:0007669"/>
    <property type="project" value="InterPro"/>
</dbReference>
<reference evidence="15 16" key="1">
    <citation type="submission" date="2019-08" db="EMBL/GenBank/DDBJ databases">
        <title>Seonamhaeicola sediminis sp. nov., isolated from marine sediment.</title>
        <authorList>
            <person name="Cao W.R."/>
        </authorList>
    </citation>
    <scope>NUCLEOTIDE SEQUENCE [LARGE SCALE GENOMIC DNA]</scope>
    <source>
        <strain evidence="15 16">B011</strain>
    </source>
</reference>
<accession>A0A5D0HXV1</accession>
<dbReference type="OrthoDB" id="4577602at2"/>
<gene>
    <name evidence="10" type="primary">eno</name>
    <name evidence="15" type="ORF">FUA24_13205</name>
</gene>
<dbReference type="SFLD" id="SFLDG00178">
    <property type="entry name" value="enolase"/>
    <property type="match status" value="1"/>
</dbReference>
<feature type="active site" description="Proton donor" evidence="10 11">
    <location>
        <position position="204"/>
    </location>
</feature>
<dbReference type="EC" id="4.2.1.11" evidence="3 10"/>
<feature type="binding site" evidence="10">
    <location>
        <position position="162"/>
    </location>
    <ligand>
        <name>(2R)-2-phosphoglycerate</name>
        <dbReference type="ChEBI" id="CHEBI:58289"/>
    </ligand>
</feature>
<evidence type="ECO:0000256" key="7">
    <source>
        <dbReference type="ARBA" id="ARBA00023152"/>
    </source>
</evidence>
<feature type="binding site" evidence="10">
    <location>
        <position position="387"/>
    </location>
    <ligand>
        <name>(2R)-2-phosphoglycerate</name>
        <dbReference type="ChEBI" id="CHEBI:58289"/>
    </ligand>
</feature>
<keyword evidence="10" id="KW-0963">Cytoplasm</keyword>
<dbReference type="AlphaFoldDB" id="A0A5D0HXV1"/>
<evidence type="ECO:0000259" key="14">
    <source>
        <dbReference type="SMART" id="SM01193"/>
    </source>
</evidence>
<dbReference type="Gene3D" id="3.20.20.120">
    <property type="entry name" value="Enolase-like C-terminal domain"/>
    <property type="match status" value="1"/>
</dbReference>
<evidence type="ECO:0000256" key="9">
    <source>
        <dbReference type="ARBA" id="ARBA00045763"/>
    </source>
</evidence>
<dbReference type="UniPathway" id="UPA00109">
    <property type="reaction ID" value="UER00187"/>
</dbReference>
<comment type="similarity">
    <text evidence="2 10">Belongs to the enolase family.</text>
</comment>
<dbReference type="Proteomes" id="UP000323930">
    <property type="component" value="Unassembled WGS sequence"/>
</dbReference>
<keyword evidence="5 10" id="KW-0964">Secreted</keyword>
<evidence type="ECO:0000256" key="4">
    <source>
        <dbReference type="ARBA" id="ARBA00017068"/>
    </source>
</evidence>
<dbReference type="SFLD" id="SFLDS00001">
    <property type="entry name" value="Enolase"/>
    <property type="match status" value="1"/>
</dbReference>
<keyword evidence="6 10" id="KW-0460">Magnesium</keyword>
<evidence type="ECO:0000256" key="1">
    <source>
        <dbReference type="ARBA" id="ARBA00005031"/>
    </source>
</evidence>
<comment type="pathway">
    <text evidence="1 10">Carbohydrate degradation; glycolysis; pyruvate from D-glyceraldehyde 3-phosphate: step 4/5.</text>
</comment>
<dbReference type="PANTHER" id="PTHR11902">
    <property type="entry name" value="ENOLASE"/>
    <property type="match status" value="1"/>
</dbReference>
<dbReference type="HAMAP" id="MF_00318">
    <property type="entry name" value="Enolase"/>
    <property type="match status" value="1"/>
</dbReference>
<evidence type="ECO:0000256" key="11">
    <source>
        <dbReference type="PIRSR" id="PIRSR001400-1"/>
    </source>
</evidence>